<evidence type="ECO:0000256" key="3">
    <source>
        <dbReference type="ARBA" id="ARBA00022763"/>
    </source>
</evidence>
<dbReference type="GO" id="GO:0051382">
    <property type="term" value="P:kinetochore assembly"/>
    <property type="evidence" value="ECO:0007669"/>
    <property type="project" value="InterPro"/>
</dbReference>
<dbReference type="Proteomes" id="UP001172159">
    <property type="component" value="Unassembled WGS sequence"/>
</dbReference>
<evidence type="ECO:0000313" key="9">
    <source>
        <dbReference type="Proteomes" id="UP001172159"/>
    </source>
</evidence>
<dbReference type="Gene3D" id="6.10.130.30">
    <property type="match status" value="1"/>
</dbReference>
<dbReference type="GO" id="GO:0071821">
    <property type="term" value="C:FANCM-MHF complex"/>
    <property type="evidence" value="ECO:0007669"/>
    <property type="project" value="TreeGrafter"/>
</dbReference>
<keyword evidence="4" id="KW-0238">DNA-binding</keyword>
<dbReference type="GO" id="GO:0003677">
    <property type="term" value="F:DNA binding"/>
    <property type="evidence" value="ECO:0007669"/>
    <property type="project" value="UniProtKB-KW"/>
</dbReference>
<organism evidence="8 9">
    <name type="scientific">Apiosordaria backusii</name>
    <dbReference type="NCBI Taxonomy" id="314023"/>
    <lineage>
        <taxon>Eukaryota</taxon>
        <taxon>Fungi</taxon>
        <taxon>Dikarya</taxon>
        <taxon>Ascomycota</taxon>
        <taxon>Pezizomycotina</taxon>
        <taxon>Sordariomycetes</taxon>
        <taxon>Sordariomycetidae</taxon>
        <taxon>Sordariales</taxon>
        <taxon>Lasiosphaeriaceae</taxon>
        <taxon>Apiosordaria</taxon>
    </lineage>
</organism>
<dbReference type="AlphaFoldDB" id="A0AA40BN43"/>
<comment type="subcellular location">
    <subcellularLocation>
        <location evidence="1">Nucleus</location>
    </subcellularLocation>
</comment>
<gene>
    <name evidence="8" type="ORF">B0T21DRAFT_260718</name>
</gene>
<evidence type="ECO:0000256" key="1">
    <source>
        <dbReference type="ARBA" id="ARBA00004123"/>
    </source>
</evidence>
<evidence type="ECO:0000313" key="8">
    <source>
        <dbReference type="EMBL" id="KAK0737296.1"/>
    </source>
</evidence>
<comment type="similarity">
    <text evidence="2">Belongs to the CENP-X/MHF2 family.</text>
</comment>
<dbReference type="GO" id="GO:0006281">
    <property type="term" value="P:DNA repair"/>
    <property type="evidence" value="ECO:0007669"/>
    <property type="project" value="UniProtKB-KW"/>
</dbReference>
<protein>
    <submittedName>
        <fullName evidence="8">CENP-S associating centromere protein X-domain-containing protein</fullName>
    </submittedName>
</protein>
<feature type="compositionally biased region" description="Acidic residues" evidence="7">
    <location>
        <begin position="1"/>
        <end position="15"/>
    </location>
</feature>
<dbReference type="GO" id="GO:0031297">
    <property type="term" value="P:replication fork processing"/>
    <property type="evidence" value="ECO:0007669"/>
    <property type="project" value="TreeGrafter"/>
</dbReference>
<dbReference type="EMBL" id="JAUKTV010000005">
    <property type="protein sequence ID" value="KAK0737296.1"/>
    <property type="molecule type" value="Genomic_DNA"/>
</dbReference>
<dbReference type="GO" id="GO:0000712">
    <property type="term" value="P:resolution of meiotic recombination intermediates"/>
    <property type="evidence" value="ECO:0007669"/>
    <property type="project" value="TreeGrafter"/>
</dbReference>
<evidence type="ECO:0000256" key="2">
    <source>
        <dbReference type="ARBA" id="ARBA00009359"/>
    </source>
</evidence>
<accession>A0AA40BN43</accession>
<name>A0AA40BN43_9PEZI</name>
<dbReference type="CDD" id="cd22921">
    <property type="entry name" value="HFD_CENP-X"/>
    <property type="match status" value="1"/>
</dbReference>
<proteinExistence type="inferred from homology"/>
<comment type="caution">
    <text evidence="8">The sequence shown here is derived from an EMBL/GenBank/DDBJ whole genome shotgun (WGS) entry which is preliminary data.</text>
</comment>
<dbReference type="InterPro" id="IPR018552">
    <property type="entry name" value="CENP-X"/>
</dbReference>
<feature type="non-terminal residue" evidence="8">
    <location>
        <position position="86"/>
    </location>
</feature>
<keyword evidence="6" id="KW-0539">Nucleus</keyword>
<evidence type="ECO:0000256" key="6">
    <source>
        <dbReference type="ARBA" id="ARBA00023242"/>
    </source>
</evidence>
<dbReference type="PANTHER" id="PTHR28680">
    <property type="entry name" value="CENTROMERE PROTEIN X"/>
    <property type="match status" value="1"/>
</dbReference>
<dbReference type="Pfam" id="PF09415">
    <property type="entry name" value="CENP-X"/>
    <property type="match status" value="1"/>
</dbReference>
<reference evidence="8" key="1">
    <citation type="submission" date="2023-06" db="EMBL/GenBank/DDBJ databases">
        <title>Genome-scale phylogeny and comparative genomics of the fungal order Sordariales.</title>
        <authorList>
            <consortium name="Lawrence Berkeley National Laboratory"/>
            <person name="Hensen N."/>
            <person name="Bonometti L."/>
            <person name="Westerberg I."/>
            <person name="Brannstrom I.O."/>
            <person name="Guillou S."/>
            <person name="Cros-Aarteil S."/>
            <person name="Calhoun S."/>
            <person name="Haridas S."/>
            <person name="Kuo A."/>
            <person name="Mondo S."/>
            <person name="Pangilinan J."/>
            <person name="Riley R."/>
            <person name="Labutti K."/>
            <person name="Andreopoulos B."/>
            <person name="Lipzen A."/>
            <person name="Chen C."/>
            <person name="Yanf M."/>
            <person name="Daum C."/>
            <person name="Ng V."/>
            <person name="Clum A."/>
            <person name="Steindorff A."/>
            <person name="Ohm R."/>
            <person name="Martin F."/>
            <person name="Silar P."/>
            <person name="Natvig D."/>
            <person name="Lalanne C."/>
            <person name="Gautier V."/>
            <person name="Ament-Velasquez S.L."/>
            <person name="Kruys A."/>
            <person name="Hutchinson M.I."/>
            <person name="Powell A.J."/>
            <person name="Barry K."/>
            <person name="Miller A.N."/>
            <person name="Grigoriev I.V."/>
            <person name="Debuchy R."/>
            <person name="Gladieux P."/>
            <person name="Thoren M.H."/>
            <person name="Johannesson H."/>
        </authorList>
    </citation>
    <scope>NUCLEOTIDE SEQUENCE</scope>
    <source>
        <strain evidence="8">CBS 540.89</strain>
    </source>
</reference>
<feature type="non-terminal residue" evidence="8">
    <location>
        <position position="1"/>
    </location>
</feature>
<evidence type="ECO:0000256" key="7">
    <source>
        <dbReference type="SAM" id="MobiDB-lite"/>
    </source>
</evidence>
<dbReference type="PANTHER" id="PTHR28680:SF1">
    <property type="entry name" value="CENTROMERE PROTEIN X"/>
    <property type="match status" value="1"/>
</dbReference>
<sequence length="86" mass="9893">DQEMAEEEDEEEDERESIPPDLLSRIVHELFEHKETKITKDANNALSGYIDVFVREAIARAAQKRRGGFLEVEDLEKIAPQLVLDL</sequence>
<feature type="region of interest" description="Disordered" evidence="7">
    <location>
        <begin position="1"/>
        <end position="20"/>
    </location>
</feature>
<evidence type="ECO:0000256" key="5">
    <source>
        <dbReference type="ARBA" id="ARBA00023204"/>
    </source>
</evidence>
<keyword evidence="3" id="KW-0227">DNA damage</keyword>
<keyword evidence="5" id="KW-0234">DNA repair</keyword>
<keyword evidence="9" id="KW-1185">Reference proteome</keyword>
<evidence type="ECO:0000256" key="4">
    <source>
        <dbReference type="ARBA" id="ARBA00023125"/>
    </source>
</evidence>